<proteinExistence type="predicted"/>
<organism evidence="1 2">
    <name type="scientific">Trichomalopsis sarcophagae</name>
    <dbReference type="NCBI Taxonomy" id="543379"/>
    <lineage>
        <taxon>Eukaryota</taxon>
        <taxon>Metazoa</taxon>
        <taxon>Ecdysozoa</taxon>
        <taxon>Arthropoda</taxon>
        <taxon>Hexapoda</taxon>
        <taxon>Insecta</taxon>
        <taxon>Pterygota</taxon>
        <taxon>Neoptera</taxon>
        <taxon>Endopterygota</taxon>
        <taxon>Hymenoptera</taxon>
        <taxon>Apocrita</taxon>
        <taxon>Proctotrupomorpha</taxon>
        <taxon>Chalcidoidea</taxon>
        <taxon>Pteromalidae</taxon>
        <taxon>Pteromalinae</taxon>
        <taxon>Trichomalopsis</taxon>
    </lineage>
</organism>
<sequence length="190" mass="21980">MCEPGKKEESDSDEEFNVEALEEAVDNQFFKTSFFCSEKESKDKNEDSEINNLIYKSYPEDESQKNELTESCKTFIAKKLNERLDKDIILKKSKISSVNKNCPENTKGIRLFNSSTAILRKDNIKVKKPVKRKYASELCNQETHILKCKQVAISTEHVLSQSDTSYWTNRKPQKQYLYSKLANGTLTEIK</sequence>
<accession>A0A232FDW6</accession>
<evidence type="ECO:0000313" key="2">
    <source>
        <dbReference type="Proteomes" id="UP000215335"/>
    </source>
</evidence>
<evidence type="ECO:0000313" key="1">
    <source>
        <dbReference type="EMBL" id="OXU28649.1"/>
    </source>
</evidence>
<name>A0A232FDW6_9HYME</name>
<dbReference type="OrthoDB" id="8196889at2759"/>
<dbReference type="EMBL" id="NNAY01000399">
    <property type="protein sequence ID" value="OXU28649.1"/>
    <property type="molecule type" value="Genomic_DNA"/>
</dbReference>
<reference evidence="1 2" key="1">
    <citation type="journal article" date="2017" name="Curr. Biol.">
        <title>The Evolution of Venom by Co-option of Single-Copy Genes.</title>
        <authorList>
            <person name="Martinson E.O."/>
            <person name="Mrinalini"/>
            <person name="Kelkar Y.D."/>
            <person name="Chang C.H."/>
            <person name="Werren J.H."/>
        </authorList>
    </citation>
    <scope>NUCLEOTIDE SEQUENCE [LARGE SCALE GENOMIC DNA]</scope>
    <source>
        <strain evidence="1 2">Alberta</strain>
        <tissue evidence="1">Whole body</tissue>
    </source>
</reference>
<gene>
    <name evidence="1" type="ORF">TSAR_004818</name>
</gene>
<dbReference type="Proteomes" id="UP000215335">
    <property type="component" value="Unassembled WGS sequence"/>
</dbReference>
<comment type="caution">
    <text evidence="1">The sequence shown here is derived from an EMBL/GenBank/DDBJ whole genome shotgun (WGS) entry which is preliminary data.</text>
</comment>
<protein>
    <recommendedName>
        <fullName evidence="3">Protein CUSTOS</fullName>
    </recommendedName>
</protein>
<dbReference type="AlphaFoldDB" id="A0A232FDW6"/>
<evidence type="ECO:0008006" key="3">
    <source>
        <dbReference type="Google" id="ProtNLM"/>
    </source>
</evidence>
<keyword evidence="2" id="KW-1185">Reference proteome</keyword>
<dbReference type="STRING" id="543379.A0A232FDW6"/>